<dbReference type="EMBL" id="JAPXFL010000010">
    <property type="protein sequence ID" value="KAK9500440.1"/>
    <property type="molecule type" value="Genomic_DNA"/>
</dbReference>
<comment type="caution">
    <text evidence="1">The sequence shown here is derived from an EMBL/GenBank/DDBJ whole genome shotgun (WGS) entry which is preliminary data.</text>
</comment>
<accession>A0AAW1CSH6</accession>
<gene>
    <name evidence="1" type="ORF">O3M35_001705</name>
</gene>
<name>A0AAW1CSH6_9HEMI</name>
<dbReference type="Proteomes" id="UP001461498">
    <property type="component" value="Unassembled WGS sequence"/>
</dbReference>
<keyword evidence="2" id="KW-1185">Reference proteome</keyword>
<evidence type="ECO:0000313" key="2">
    <source>
        <dbReference type="Proteomes" id="UP001461498"/>
    </source>
</evidence>
<dbReference type="AlphaFoldDB" id="A0AAW1CSH6"/>
<organism evidence="1 2">
    <name type="scientific">Rhynocoris fuscipes</name>
    <dbReference type="NCBI Taxonomy" id="488301"/>
    <lineage>
        <taxon>Eukaryota</taxon>
        <taxon>Metazoa</taxon>
        <taxon>Ecdysozoa</taxon>
        <taxon>Arthropoda</taxon>
        <taxon>Hexapoda</taxon>
        <taxon>Insecta</taxon>
        <taxon>Pterygota</taxon>
        <taxon>Neoptera</taxon>
        <taxon>Paraneoptera</taxon>
        <taxon>Hemiptera</taxon>
        <taxon>Heteroptera</taxon>
        <taxon>Panheteroptera</taxon>
        <taxon>Cimicomorpha</taxon>
        <taxon>Reduviidae</taxon>
        <taxon>Harpactorinae</taxon>
        <taxon>Harpactorini</taxon>
        <taxon>Rhynocoris</taxon>
    </lineage>
</organism>
<proteinExistence type="predicted"/>
<reference evidence="1 2" key="1">
    <citation type="submission" date="2022-12" db="EMBL/GenBank/DDBJ databases">
        <title>Chromosome-level genome assembly of true bugs.</title>
        <authorList>
            <person name="Ma L."/>
            <person name="Li H."/>
        </authorList>
    </citation>
    <scope>NUCLEOTIDE SEQUENCE [LARGE SCALE GENOMIC DNA]</scope>
    <source>
        <strain evidence="1">Lab_2022b</strain>
    </source>
</reference>
<evidence type="ECO:0000313" key="1">
    <source>
        <dbReference type="EMBL" id="KAK9500440.1"/>
    </source>
</evidence>
<protein>
    <submittedName>
        <fullName evidence="1">Uncharacterized protein</fullName>
    </submittedName>
</protein>
<sequence length="63" mass="7104">MYNMRLADVDLCIYCFEEEETAVHVQCQCEGLVRLQHTYSGGTLSLAMQFHGGIAIYSLMNQA</sequence>